<keyword evidence="10 14" id="KW-0479">Metal-binding</keyword>
<keyword evidence="19" id="KW-1185">Reference proteome</keyword>
<keyword evidence="9 14" id="KW-0540">Nuclease</keyword>
<evidence type="ECO:0000256" key="7">
    <source>
        <dbReference type="ARBA" id="ARBA00019179"/>
    </source>
</evidence>
<keyword evidence="13 14" id="KW-0464">Manganese</keyword>
<feature type="binding site" evidence="14 15">
    <location>
        <position position="18"/>
    </location>
    <ligand>
        <name>a divalent metal cation</name>
        <dbReference type="ChEBI" id="CHEBI:60240"/>
    </ligand>
</feature>
<evidence type="ECO:0000256" key="16">
    <source>
        <dbReference type="RuleBase" id="RU003515"/>
    </source>
</evidence>
<sequence length="203" mass="22851">MNTMYEFDMEYGDIIGIDEAGRGPLAGPVVAAAVKIKKYVKEFDMINDSKKLSEKKRELLFDVIIENCHVGVGVVNEKDIDNYNILNATFMGMIKAIEDISEEGISFENVLVDGNHKIREYNNRQTPIIKGDGKSLAIAAASIIAKVTRDRIMVKYDEKYPEYGFAKHKGYGTKQHREAILKNGACQCHRKTFLGNILKPTLF</sequence>
<evidence type="ECO:0000313" key="18">
    <source>
        <dbReference type="EMBL" id="ADO83302.1"/>
    </source>
</evidence>
<comment type="cofactor">
    <cofactor evidence="2">
        <name>Mg(2+)</name>
        <dbReference type="ChEBI" id="CHEBI:18420"/>
    </cofactor>
</comment>
<keyword evidence="12 14" id="KW-0378">Hydrolase</keyword>
<feature type="binding site" evidence="14 15">
    <location>
        <position position="113"/>
    </location>
    <ligand>
        <name>a divalent metal cation</name>
        <dbReference type="ChEBI" id="CHEBI:60240"/>
    </ligand>
</feature>
<gene>
    <name evidence="14" type="primary">rnhB</name>
    <name evidence="18" type="ordered locus">Ilyop_1522</name>
</gene>
<evidence type="ECO:0000256" key="1">
    <source>
        <dbReference type="ARBA" id="ARBA00000077"/>
    </source>
</evidence>
<dbReference type="InterPro" id="IPR001352">
    <property type="entry name" value="RNase_HII/HIII"/>
</dbReference>
<dbReference type="GO" id="GO:0032299">
    <property type="term" value="C:ribonuclease H2 complex"/>
    <property type="evidence" value="ECO:0007669"/>
    <property type="project" value="TreeGrafter"/>
</dbReference>
<evidence type="ECO:0000256" key="11">
    <source>
        <dbReference type="ARBA" id="ARBA00022759"/>
    </source>
</evidence>
<dbReference type="EC" id="3.1.26.4" evidence="6 14"/>
<evidence type="ECO:0000256" key="4">
    <source>
        <dbReference type="ARBA" id="ARBA00004496"/>
    </source>
</evidence>
<dbReference type="HAMAP" id="MF_00052_B">
    <property type="entry name" value="RNase_HII_B"/>
    <property type="match status" value="1"/>
</dbReference>
<organism evidence="18 19">
    <name type="scientific">Ilyobacter polytropus (strain ATCC 51220 / DSM 2926 / LMG 16218 / CuHBu1)</name>
    <dbReference type="NCBI Taxonomy" id="572544"/>
    <lineage>
        <taxon>Bacteria</taxon>
        <taxon>Fusobacteriati</taxon>
        <taxon>Fusobacteriota</taxon>
        <taxon>Fusobacteriia</taxon>
        <taxon>Fusobacteriales</taxon>
        <taxon>Fusobacteriaceae</taxon>
        <taxon>Ilyobacter</taxon>
    </lineage>
</organism>
<dbReference type="GO" id="GO:0006298">
    <property type="term" value="P:mismatch repair"/>
    <property type="evidence" value="ECO:0007669"/>
    <property type="project" value="TreeGrafter"/>
</dbReference>
<reference evidence="18 19" key="1">
    <citation type="journal article" date="2010" name="Stand. Genomic Sci.">
        <title>Complete genome sequence of Ilyobacter polytropus type strain (CuHbu1).</title>
        <authorList>
            <person name="Sikorski J."/>
            <person name="Chertkov O."/>
            <person name="Lapidus A."/>
            <person name="Nolan M."/>
            <person name="Lucas S."/>
            <person name="Del Rio T.G."/>
            <person name="Tice H."/>
            <person name="Cheng J.F."/>
            <person name="Tapia R."/>
            <person name="Han C."/>
            <person name="Goodwin L."/>
            <person name="Pitluck S."/>
            <person name="Liolios K."/>
            <person name="Ivanova N."/>
            <person name="Mavromatis K."/>
            <person name="Mikhailova N."/>
            <person name="Pati A."/>
            <person name="Chen A."/>
            <person name="Palaniappan K."/>
            <person name="Land M."/>
            <person name="Hauser L."/>
            <person name="Chang Y.J."/>
            <person name="Jeffries C.D."/>
            <person name="Brambilla E."/>
            <person name="Yasawong M."/>
            <person name="Rohde M."/>
            <person name="Pukall R."/>
            <person name="Spring S."/>
            <person name="Goker M."/>
            <person name="Woyke T."/>
            <person name="Bristow J."/>
            <person name="Eisen J.A."/>
            <person name="Markowitz V."/>
            <person name="Hugenholtz P."/>
            <person name="Kyrpides N.C."/>
            <person name="Klenk H.P."/>
        </authorList>
    </citation>
    <scope>NUCLEOTIDE SEQUENCE [LARGE SCALE GENOMIC DNA]</scope>
    <source>
        <strain evidence="19">ATCC 51220 / DSM 2926 / LMG 16218 / CuHBu1</strain>
    </source>
</reference>
<feature type="binding site" evidence="14 15">
    <location>
        <position position="19"/>
    </location>
    <ligand>
        <name>a divalent metal cation</name>
        <dbReference type="ChEBI" id="CHEBI:60240"/>
    </ligand>
</feature>
<dbReference type="InterPro" id="IPR022898">
    <property type="entry name" value="RNase_HII"/>
</dbReference>
<evidence type="ECO:0000256" key="12">
    <source>
        <dbReference type="ARBA" id="ARBA00022801"/>
    </source>
</evidence>
<dbReference type="GO" id="GO:0004523">
    <property type="term" value="F:RNA-DNA hybrid ribonuclease activity"/>
    <property type="evidence" value="ECO:0007669"/>
    <property type="project" value="UniProtKB-UniRule"/>
</dbReference>
<dbReference type="eggNOG" id="COG0164">
    <property type="taxonomic scope" value="Bacteria"/>
</dbReference>
<evidence type="ECO:0000256" key="5">
    <source>
        <dbReference type="ARBA" id="ARBA00007383"/>
    </source>
</evidence>
<dbReference type="Gene3D" id="3.30.420.10">
    <property type="entry name" value="Ribonuclease H-like superfamily/Ribonuclease H"/>
    <property type="match status" value="1"/>
</dbReference>
<dbReference type="NCBIfam" id="NF000595">
    <property type="entry name" value="PRK00015.1-3"/>
    <property type="match status" value="1"/>
</dbReference>
<feature type="domain" description="RNase H type-2" evidence="17">
    <location>
        <begin position="12"/>
        <end position="203"/>
    </location>
</feature>
<comment type="function">
    <text evidence="3 14 16">Endonuclease that specifically degrades the RNA of RNA-DNA hybrids.</text>
</comment>
<evidence type="ECO:0000256" key="3">
    <source>
        <dbReference type="ARBA" id="ARBA00004065"/>
    </source>
</evidence>
<name>E3H871_ILYPC</name>
<proteinExistence type="inferred from homology"/>
<keyword evidence="11 14" id="KW-0255">Endonuclease</keyword>
<evidence type="ECO:0000256" key="10">
    <source>
        <dbReference type="ARBA" id="ARBA00022723"/>
    </source>
</evidence>
<evidence type="ECO:0000259" key="17">
    <source>
        <dbReference type="PROSITE" id="PS51975"/>
    </source>
</evidence>
<keyword evidence="8 14" id="KW-0963">Cytoplasm</keyword>
<evidence type="ECO:0000256" key="8">
    <source>
        <dbReference type="ARBA" id="ARBA00022490"/>
    </source>
</evidence>
<evidence type="ECO:0000256" key="13">
    <source>
        <dbReference type="ARBA" id="ARBA00023211"/>
    </source>
</evidence>
<dbReference type="GO" id="GO:0043137">
    <property type="term" value="P:DNA replication, removal of RNA primer"/>
    <property type="evidence" value="ECO:0007669"/>
    <property type="project" value="TreeGrafter"/>
</dbReference>
<dbReference type="SUPFAM" id="SSF53098">
    <property type="entry name" value="Ribonuclease H-like"/>
    <property type="match status" value="1"/>
</dbReference>
<protein>
    <recommendedName>
        <fullName evidence="7 14">Ribonuclease HII</fullName>
        <shortName evidence="14">RNase HII</shortName>
        <ecNumber evidence="6 14">3.1.26.4</ecNumber>
    </recommendedName>
</protein>
<dbReference type="PANTHER" id="PTHR10954:SF18">
    <property type="entry name" value="RIBONUCLEASE HII"/>
    <property type="match status" value="1"/>
</dbReference>
<accession>E3H871</accession>
<comment type="cofactor">
    <cofactor evidence="14 15">
        <name>Mn(2+)</name>
        <dbReference type="ChEBI" id="CHEBI:29035"/>
    </cofactor>
    <cofactor evidence="14 15">
        <name>Mg(2+)</name>
        <dbReference type="ChEBI" id="CHEBI:18420"/>
    </cofactor>
    <text evidence="14 15">Manganese or magnesium. Binds 1 divalent metal ion per monomer in the absence of substrate. May bind a second metal ion after substrate binding.</text>
</comment>
<comment type="catalytic activity">
    <reaction evidence="1 14 15 16">
        <text>Endonucleolytic cleavage to 5'-phosphomonoester.</text>
        <dbReference type="EC" id="3.1.26.4"/>
    </reaction>
</comment>
<dbReference type="InterPro" id="IPR024567">
    <property type="entry name" value="RNase_HII/HIII_dom"/>
</dbReference>
<dbReference type="KEGG" id="ipo:Ilyop_1522"/>
<dbReference type="Proteomes" id="UP000006875">
    <property type="component" value="Chromosome"/>
</dbReference>
<comment type="similarity">
    <text evidence="5 14 16">Belongs to the RNase HII family.</text>
</comment>
<evidence type="ECO:0000256" key="2">
    <source>
        <dbReference type="ARBA" id="ARBA00001946"/>
    </source>
</evidence>
<dbReference type="Pfam" id="PF01351">
    <property type="entry name" value="RNase_HII"/>
    <property type="match status" value="1"/>
</dbReference>
<dbReference type="PROSITE" id="PS51975">
    <property type="entry name" value="RNASE_H_2"/>
    <property type="match status" value="1"/>
</dbReference>
<dbReference type="EMBL" id="CP002281">
    <property type="protein sequence ID" value="ADO83302.1"/>
    <property type="molecule type" value="Genomic_DNA"/>
</dbReference>
<evidence type="ECO:0000256" key="15">
    <source>
        <dbReference type="PROSITE-ProRule" id="PRU01319"/>
    </source>
</evidence>
<dbReference type="PANTHER" id="PTHR10954">
    <property type="entry name" value="RIBONUCLEASE H2 SUBUNIT A"/>
    <property type="match status" value="1"/>
</dbReference>
<comment type="subcellular location">
    <subcellularLocation>
        <location evidence="4 14">Cytoplasm</location>
    </subcellularLocation>
</comment>
<dbReference type="CDD" id="cd07182">
    <property type="entry name" value="RNase_HII_bacteria_HII_like"/>
    <property type="match status" value="1"/>
</dbReference>
<dbReference type="HOGENOM" id="CLU_036532_3_2_0"/>
<evidence type="ECO:0000313" key="19">
    <source>
        <dbReference type="Proteomes" id="UP000006875"/>
    </source>
</evidence>
<dbReference type="STRING" id="572544.Ilyop_1522"/>
<dbReference type="AlphaFoldDB" id="E3H871"/>
<dbReference type="GO" id="GO:0005737">
    <property type="term" value="C:cytoplasm"/>
    <property type="evidence" value="ECO:0007669"/>
    <property type="project" value="UniProtKB-SubCell"/>
</dbReference>
<evidence type="ECO:0000256" key="14">
    <source>
        <dbReference type="HAMAP-Rule" id="MF_00052"/>
    </source>
</evidence>
<evidence type="ECO:0000256" key="9">
    <source>
        <dbReference type="ARBA" id="ARBA00022722"/>
    </source>
</evidence>
<evidence type="ECO:0000256" key="6">
    <source>
        <dbReference type="ARBA" id="ARBA00012180"/>
    </source>
</evidence>
<dbReference type="InterPro" id="IPR012337">
    <property type="entry name" value="RNaseH-like_sf"/>
</dbReference>
<dbReference type="GO" id="GO:0030145">
    <property type="term" value="F:manganese ion binding"/>
    <property type="evidence" value="ECO:0007669"/>
    <property type="project" value="UniProtKB-UniRule"/>
</dbReference>
<dbReference type="GO" id="GO:0003723">
    <property type="term" value="F:RNA binding"/>
    <property type="evidence" value="ECO:0007669"/>
    <property type="project" value="UniProtKB-UniRule"/>
</dbReference>
<dbReference type="InterPro" id="IPR036397">
    <property type="entry name" value="RNaseH_sf"/>
</dbReference>